<evidence type="ECO:0000313" key="5">
    <source>
        <dbReference type="Proteomes" id="UP000198984"/>
    </source>
</evidence>
<dbReference type="InterPro" id="IPR018060">
    <property type="entry name" value="HTH_AraC"/>
</dbReference>
<evidence type="ECO:0000256" key="1">
    <source>
        <dbReference type="ARBA" id="ARBA00023015"/>
    </source>
</evidence>
<dbReference type="RefSeq" id="WP_089907754.1">
    <property type="nucleotide sequence ID" value="NZ_FOBB01000001.1"/>
</dbReference>
<evidence type="ECO:0000313" key="4">
    <source>
        <dbReference type="EMBL" id="SEL01922.1"/>
    </source>
</evidence>
<dbReference type="PANTHER" id="PTHR47893:SF1">
    <property type="entry name" value="REGULATORY PROTEIN PCHR"/>
    <property type="match status" value="1"/>
</dbReference>
<dbReference type="PANTHER" id="PTHR47893">
    <property type="entry name" value="REGULATORY PROTEIN PCHR"/>
    <property type="match status" value="1"/>
</dbReference>
<keyword evidence="1" id="KW-0805">Transcription regulation</keyword>
<accession>A0A1H7LSM2</accession>
<dbReference type="Proteomes" id="UP000198984">
    <property type="component" value="Unassembled WGS sequence"/>
</dbReference>
<feature type="domain" description="HTH araC/xylS-type" evidence="3">
    <location>
        <begin position="202"/>
        <end position="300"/>
    </location>
</feature>
<dbReference type="PROSITE" id="PS01124">
    <property type="entry name" value="HTH_ARAC_FAMILY_2"/>
    <property type="match status" value="1"/>
</dbReference>
<protein>
    <submittedName>
        <fullName evidence="4">Transcriptional regulator, AraC family</fullName>
    </submittedName>
</protein>
<name>A0A1H7LSM2_9BACT</name>
<dbReference type="GO" id="GO:0043565">
    <property type="term" value="F:sequence-specific DNA binding"/>
    <property type="evidence" value="ECO:0007669"/>
    <property type="project" value="InterPro"/>
</dbReference>
<evidence type="ECO:0000256" key="2">
    <source>
        <dbReference type="ARBA" id="ARBA00023163"/>
    </source>
</evidence>
<dbReference type="InterPro" id="IPR009057">
    <property type="entry name" value="Homeodomain-like_sf"/>
</dbReference>
<dbReference type="STRING" id="573321.SAMN04488505_1011327"/>
<organism evidence="4 5">
    <name type="scientific">Chitinophaga rupis</name>
    <dbReference type="NCBI Taxonomy" id="573321"/>
    <lineage>
        <taxon>Bacteria</taxon>
        <taxon>Pseudomonadati</taxon>
        <taxon>Bacteroidota</taxon>
        <taxon>Chitinophagia</taxon>
        <taxon>Chitinophagales</taxon>
        <taxon>Chitinophagaceae</taxon>
        <taxon>Chitinophaga</taxon>
    </lineage>
</organism>
<dbReference type="Gene3D" id="1.10.10.60">
    <property type="entry name" value="Homeodomain-like"/>
    <property type="match status" value="2"/>
</dbReference>
<sequence length="301" mass="34527">MQEEKQQHTSEQGTRDSITWTFDDIRIGHAVSKFNCLTSFQGASDADVVRFHFGLKGDYSFTYKQLNQTYDLIGGHHNIMYSKGFDIEVKNKSLVLETFGIQFPKALFVQFTQNANEPLQRFAASIMEDKNVMLSNNWGAIDAPIQQVLQQIIHCKYGGDLKKLFLLSKSIELLVLCAESYITANQQKDLFLKNKADQEKIIAVRDLINERVHCPPNLSEIARTVGLNEYKLKRGFKETFNTTVFGYLTEQRLQLAHQYLRDTQKTAAEISFELGYATPQHFNNAFKKKFGFTPFSVRNNP</sequence>
<dbReference type="SUPFAM" id="SSF46689">
    <property type="entry name" value="Homeodomain-like"/>
    <property type="match status" value="2"/>
</dbReference>
<proteinExistence type="predicted"/>
<keyword evidence="2" id="KW-0804">Transcription</keyword>
<gene>
    <name evidence="4" type="ORF">SAMN04488505_1011327</name>
</gene>
<dbReference type="OrthoDB" id="799767at2"/>
<reference evidence="4 5" key="1">
    <citation type="submission" date="2016-10" db="EMBL/GenBank/DDBJ databases">
        <authorList>
            <person name="de Groot N.N."/>
        </authorList>
    </citation>
    <scope>NUCLEOTIDE SEQUENCE [LARGE SCALE GENOMIC DNA]</scope>
    <source>
        <strain evidence="4 5">DSM 21039</strain>
    </source>
</reference>
<dbReference type="SMART" id="SM00342">
    <property type="entry name" value="HTH_ARAC"/>
    <property type="match status" value="1"/>
</dbReference>
<dbReference type="InterPro" id="IPR053142">
    <property type="entry name" value="PchR_regulatory_protein"/>
</dbReference>
<evidence type="ECO:0000259" key="3">
    <source>
        <dbReference type="PROSITE" id="PS01124"/>
    </source>
</evidence>
<dbReference type="Pfam" id="PF12833">
    <property type="entry name" value="HTH_18"/>
    <property type="match status" value="1"/>
</dbReference>
<dbReference type="EMBL" id="FOBB01000001">
    <property type="protein sequence ID" value="SEL01922.1"/>
    <property type="molecule type" value="Genomic_DNA"/>
</dbReference>
<dbReference type="AlphaFoldDB" id="A0A1H7LSM2"/>
<keyword evidence="5" id="KW-1185">Reference proteome</keyword>
<dbReference type="GO" id="GO:0003700">
    <property type="term" value="F:DNA-binding transcription factor activity"/>
    <property type="evidence" value="ECO:0007669"/>
    <property type="project" value="InterPro"/>
</dbReference>